<evidence type="ECO:0000259" key="6">
    <source>
        <dbReference type="PROSITE" id="PS50053"/>
    </source>
</evidence>
<dbReference type="SUPFAM" id="SSF54236">
    <property type="entry name" value="Ubiquitin-like"/>
    <property type="match status" value="1"/>
</dbReference>
<dbReference type="GO" id="GO:0005840">
    <property type="term" value="C:ribosome"/>
    <property type="evidence" value="ECO:0007669"/>
    <property type="project" value="UniProtKB-KW"/>
</dbReference>
<protein>
    <recommendedName>
        <fullName evidence="4">60S ribosomal protein L41</fullName>
    </recommendedName>
</protein>
<dbReference type="PROSITE" id="PS50053">
    <property type="entry name" value="UBIQUITIN_2"/>
    <property type="match status" value="1"/>
</dbReference>
<dbReference type="AlphaFoldDB" id="A0AAD2GC88"/>
<evidence type="ECO:0000256" key="2">
    <source>
        <dbReference type="ARBA" id="ARBA00023274"/>
    </source>
</evidence>
<sequence>MRCFFSKVLGRPGKSTFTPKNCMLNFYFPAVPALSVSHSSVLCSQHVIDVMSFPPTHGRLSGLQTSDQLEANRAPSDSQPVAENMGSVVSILIIAVCSRKVLSNQLSKVNMQIFVGSTAYEVDAATSVESLKLMIENSEFVPSHQICLMNGATILEEGSLEENDVESEDTLQMRLAVQAGMRKKWRKKRMRRLRRKRRKMRQRAR</sequence>
<comment type="similarity">
    <text evidence="3 4">Belongs to the eukaryotic ribosomal protein eS32 family.</text>
</comment>
<dbReference type="GO" id="GO:0006412">
    <property type="term" value="P:translation"/>
    <property type="evidence" value="ECO:0007669"/>
    <property type="project" value="InterPro"/>
</dbReference>
<name>A0AAD2GC88_9STRA</name>
<reference evidence="7" key="1">
    <citation type="submission" date="2023-08" db="EMBL/GenBank/DDBJ databases">
        <authorList>
            <person name="Audoor S."/>
            <person name="Bilcke G."/>
        </authorList>
    </citation>
    <scope>NUCLEOTIDE SEQUENCE</scope>
</reference>
<evidence type="ECO:0000256" key="4">
    <source>
        <dbReference type="RuleBase" id="RU368055"/>
    </source>
</evidence>
<dbReference type="Gene3D" id="3.10.20.90">
    <property type="entry name" value="Phosphatidylinositol 3-kinase Catalytic Subunit, Chain A, domain 1"/>
    <property type="match status" value="1"/>
</dbReference>
<dbReference type="GO" id="GO:0003735">
    <property type="term" value="F:structural constituent of ribosome"/>
    <property type="evidence" value="ECO:0007669"/>
    <property type="project" value="UniProtKB-UniRule"/>
</dbReference>
<dbReference type="Proteomes" id="UP001295423">
    <property type="component" value="Unassembled WGS sequence"/>
</dbReference>
<dbReference type="InterPro" id="IPR029071">
    <property type="entry name" value="Ubiquitin-like_domsf"/>
</dbReference>
<proteinExistence type="inferred from homology"/>
<evidence type="ECO:0000313" key="8">
    <source>
        <dbReference type="Proteomes" id="UP001295423"/>
    </source>
</evidence>
<dbReference type="InterPro" id="IPR007836">
    <property type="entry name" value="Ribosomal_eS32"/>
</dbReference>
<keyword evidence="2 4" id="KW-0687">Ribonucleoprotein</keyword>
<evidence type="ECO:0000256" key="1">
    <source>
        <dbReference type="ARBA" id="ARBA00022980"/>
    </source>
</evidence>
<keyword evidence="1 4" id="KW-0689">Ribosomal protein</keyword>
<evidence type="ECO:0000313" key="7">
    <source>
        <dbReference type="EMBL" id="CAJ1969260.1"/>
    </source>
</evidence>
<comment type="caution">
    <text evidence="7">The sequence shown here is derived from an EMBL/GenBank/DDBJ whole genome shotgun (WGS) entry which is preliminary data.</text>
</comment>
<organism evidence="7 8">
    <name type="scientific">Cylindrotheca closterium</name>
    <dbReference type="NCBI Taxonomy" id="2856"/>
    <lineage>
        <taxon>Eukaryota</taxon>
        <taxon>Sar</taxon>
        <taxon>Stramenopiles</taxon>
        <taxon>Ochrophyta</taxon>
        <taxon>Bacillariophyta</taxon>
        <taxon>Bacillariophyceae</taxon>
        <taxon>Bacillariophycidae</taxon>
        <taxon>Bacillariales</taxon>
        <taxon>Bacillariaceae</taxon>
        <taxon>Cylindrotheca</taxon>
    </lineage>
</organism>
<evidence type="ECO:0000256" key="3">
    <source>
        <dbReference type="ARBA" id="ARBA00043969"/>
    </source>
</evidence>
<dbReference type="CDD" id="cd17039">
    <property type="entry name" value="Ubl_ubiquitin_like"/>
    <property type="match status" value="1"/>
</dbReference>
<comment type="subunit">
    <text evidence="4">Component of the large ribosomal subunit.</text>
</comment>
<accession>A0AAD2GC88</accession>
<keyword evidence="8" id="KW-1185">Reference proteome</keyword>
<feature type="domain" description="Ubiquitin-like" evidence="6">
    <location>
        <begin position="111"/>
        <end position="180"/>
    </location>
</feature>
<evidence type="ECO:0000256" key="5">
    <source>
        <dbReference type="SAM" id="MobiDB-lite"/>
    </source>
</evidence>
<dbReference type="InterPro" id="IPR000626">
    <property type="entry name" value="Ubiquitin-like_dom"/>
</dbReference>
<dbReference type="GO" id="GO:1990904">
    <property type="term" value="C:ribonucleoprotein complex"/>
    <property type="evidence" value="ECO:0007669"/>
    <property type="project" value="UniProtKB-KW"/>
</dbReference>
<dbReference type="EMBL" id="CAKOGP040002424">
    <property type="protein sequence ID" value="CAJ1969260.1"/>
    <property type="molecule type" value="Genomic_DNA"/>
</dbReference>
<feature type="region of interest" description="Disordered" evidence="5">
    <location>
        <begin position="186"/>
        <end position="205"/>
    </location>
</feature>
<dbReference type="Pfam" id="PF05162">
    <property type="entry name" value="Ribosomal_L41"/>
    <property type="match status" value="1"/>
</dbReference>
<gene>
    <name evidence="7" type="ORF">CYCCA115_LOCUS23616</name>
</gene>